<dbReference type="Ensembl" id="ENSAMET00000020767.2">
    <property type="protein sequence ID" value="ENSAMEP00000019998.2"/>
    <property type="gene ID" value="ENSAMEG00000018948.2"/>
</dbReference>
<feature type="transmembrane region" description="Helical" evidence="12">
    <location>
        <begin position="62"/>
        <end position="88"/>
    </location>
</feature>
<reference evidence="14" key="3">
    <citation type="submission" date="2025-09" db="UniProtKB">
        <authorList>
            <consortium name="Ensembl"/>
        </authorList>
    </citation>
    <scope>IDENTIFICATION</scope>
</reference>
<protein>
    <submittedName>
        <fullName evidence="14">Olfactory receptor family 10 subfamily S member 1</fullName>
    </submittedName>
</protein>
<dbReference type="PANTHER" id="PTHR26452">
    <property type="entry name" value="OLFACTORY RECEPTOR"/>
    <property type="match status" value="1"/>
</dbReference>
<dbReference type="InterPro" id="IPR000725">
    <property type="entry name" value="Olfact_rcpt"/>
</dbReference>
<evidence type="ECO:0000313" key="15">
    <source>
        <dbReference type="Proteomes" id="UP000008912"/>
    </source>
</evidence>
<dbReference type="FunFam" id="1.20.1070.10:FF:000001">
    <property type="entry name" value="Olfactory receptor"/>
    <property type="match status" value="1"/>
</dbReference>
<dbReference type="Proteomes" id="UP000008912">
    <property type="component" value="Unassembled WGS sequence"/>
</dbReference>
<reference evidence="14 15" key="1">
    <citation type="journal article" date="2010" name="Nature">
        <title>The sequence and de novo assembly of the giant panda genome.</title>
        <authorList>
            <person name="Li R."/>
            <person name="Fan W."/>
            <person name="Tian G."/>
            <person name="Zhu H."/>
            <person name="He L."/>
            <person name="Cai J."/>
            <person name="Huang Q."/>
            <person name="Cai Q."/>
            <person name="Li B."/>
            <person name="Bai Y."/>
            <person name="Zhang Z."/>
            <person name="Zhang Y."/>
            <person name="Wang W."/>
            <person name="Li J."/>
            <person name="Wei F."/>
            <person name="Li H."/>
            <person name="Jian M."/>
            <person name="Li J."/>
            <person name="Zhang Z."/>
            <person name="Nielsen R."/>
            <person name="Li D."/>
            <person name="Gu W."/>
            <person name="Yang Z."/>
            <person name="Xuan Z."/>
            <person name="Ryder O.A."/>
            <person name="Leung F.C."/>
            <person name="Zhou Y."/>
            <person name="Cao J."/>
            <person name="Sun X."/>
            <person name="Fu Y."/>
            <person name="Fang X."/>
            <person name="Guo X."/>
            <person name="Wang B."/>
            <person name="Hou R."/>
            <person name="Shen F."/>
            <person name="Mu B."/>
            <person name="Ni P."/>
            <person name="Lin R."/>
            <person name="Qian W."/>
            <person name="Wang G."/>
            <person name="Yu C."/>
            <person name="Nie W."/>
            <person name="Wang J."/>
            <person name="Wu Z."/>
            <person name="Liang H."/>
            <person name="Min J."/>
            <person name="Wu Q."/>
            <person name="Cheng S."/>
            <person name="Ruan J."/>
            <person name="Wang M."/>
            <person name="Shi Z."/>
            <person name="Wen M."/>
            <person name="Liu B."/>
            <person name="Ren X."/>
            <person name="Zheng H."/>
            <person name="Dong D."/>
            <person name="Cook K."/>
            <person name="Shan G."/>
            <person name="Zhang H."/>
            <person name="Kosiol C."/>
            <person name="Xie X."/>
            <person name="Lu Z."/>
            <person name="Zheng H."/>
            <person name="Li Y."/>
            <person name="Steiner C.C."/>
            <person name="Lam T.T."/>
            <person name="Lin S."/>
            <person name="Zhang Q."/>
            <person name="Li G."/>
            <person name="Tian J."/>
            <person name="Gong T."/>
            <person name="Liu H."/>
            <person name="Zhang D."/>
            <person name="Fang L."/>
            <person name="Ye C."/>
            <person name="Zhang J."/>
            <person name="Hu W."/>
            <person name="Xu A."/>
            <person name="Ren Y."/>
            <person name="Zhang G."/>
            <person name="Bruford M.W."/>
            <person name="Li Q."/>
            <person name="Ma L."/>
            <person name="Guo Y."/>
            <person name="An N."/>
            <person name="Hu Y."/>
            <person name="Zheng Y."/>
            <person name="Shi Y."/>
            <person name="Li Z."/>
            <person name="Liu Q."/>
            <person name="Chen Y."/>
            <person name="Zhao J."/>
            <person name="Qu N."/>
            <person name="Zhao S."/>
            <person name="Tian F."/>
            <person name="Wang X."/>
            <person name="Wang H."/>
            <person name="Xu L."/>
            <person name="Liu X."/>
            <person name="Vinar T."/>
            <person name="Wang Y."/>
            <person name="Lam T.W."/>
            <person name="Yiu S.M."/>
            <person name="Liu S."/>
            <person name="Zhang H."/>
            <person name="Li D."/>
            <person name="Huang Y."/>
            <person name="Wang X."/>
            <person name="Yang G."/>
            <person name="Jiang Z."/>
            <person name="Wang J."/>
            <person name="Qin N."/>
            <person name="Li L."/>
            <person name="Li J."/>
            <person name="Bolund L."/>
            <person name="Kristiansen K."/>
            <person name="Wong G.K."/>
            <person name="Olson M."/>
            <person name="Zhang X."/>
            <person name="Li S."/>
            <person name="Yang H."/>
            <person name="Wang J."/>
            <person name="Wang J."/>
        </authorList>
    </citation>
    <scope>NUCLEOTIDE SEQUENCE [LARGE SCALE GENOMIC DNA]</scope>
</reference>
<keyword evidence="4" id="KW-0716">Sensory transduction</keyword>
<dbReference type="Pfam" id="PF13853">
    <property type="entry name" value="7tm_4"/>
    <property type="match status" value="1"/>
</dbReference>
<dbReference type="InParanoid" id="G1MKW3"/>
<sequence>MQNPNQTAVSHFFLEGLMYTAEHPSLFFLLFLLIYSITLTGNLLILVTVGSDPHLCSPMYHFLGHLSFLDACLSTVTVPKVMAGLLTVDGKVISFEGCAVQLYCFHFLASTECFLYTLMAYDRYLAICQPLRYPVAMNRRMCAGLAGLTWTVGALHSAIHTSLTFRLPYCCPHRIAYFFCDIPPVLKLACADTTVNELVMLANIGIVAAGCLVLIVVSYVFIVAAVLRIRTAQGRRRAFSTCTSHLTVVLLYYVPPVCIYLQPRSGGAGAGAPAVFYTIITPMLNPFIYTLRNKEVKRALQRLLGRGSRESPAGSPPPLTCAGTLHGPAKKTTIPIAKWGGKIVQGGIGATELPLGHELFSLPSAK</sequence>
<name>G1MKW3_AILME</name>
<evidence type="ECO:0000259" key="13">
    <source>
        <dbReference type="PROSITE" id="PS50262"/>
    </source>
</evidence>
<keyword evidence="5 12" id="KW-0812">Transmembrane</keyword>
<keyword evidence="3" id="KW-1003">Cell membrane</keyword>
<organism evidence="14 15">
    <name type="scientific">Ailuropoda melanoleuca</name>
    <name type="common">Giant panda</name>
    <dbReference type="NCBI Taxonomy" id="9646"/>
    <lineage>
        <taxon>Eukaryota</taxon>
        <taxon>Metazoa</taxon>
        <taxon>Chordata</taxon>
        <taxon>Craniata</taxon>
        <taxon>Vertebrata</taxon>
        <taxon>Euteleostomi</taxon>
        <taxon>Mammalia</taxon>
        <taxon>Eutheria</taxon>
        <taxon>Laurasiatheria</taxon>
        <taxon>Carnivora</taxon>
        <taxon>Caniformia</taxon>
        <taxon>Ursidae</taxon>
        <taxon>Ailuropoda</taxon>
    </lineage>
</organism>
<evidence type="ECO:0000256" key="2">
    <source>
        <dbReference type="ARBA" id="ARBA00004651"/>
    </source>
</evidence>
<feature type="transmembrane region" description="Helical" evidence="12">
    <location>
        <begin position="239"/>
        <end position="262"/>
    </location>
</feature>
<keyword evidence="15" id="KW-1185">Reference proteome</keyword>
<dbReference type="AlphaFoldDB" id="G1MKW3"/>
<dbReference type="SUPFAM" id="SSF81321">
    <property type="entry name" value="Family A G protein-coupled receptor-like"/>
    <property type="match status" value="1"/>
</dbReference>
<evidence type="ECO:0000256" key="4">
    <source>
        <dbReference type="ARBA" id="ARBA00022606"/>
    </source>
</evidence>
<feature type="transmembrane region" description="Helical" evidence="12">
    <location>
        <begin position="26"/>
        <end position="50"/>
    </location>
</feature>
<evidence type="ECO:0000256" key="5">
    <source>
        <dbReference type="ARBA" id="ARBA00022692"/>
    </source>
</evidence>
<evidence type="ECO:0000313" key="14">
    <source>
        <dbReference type="Ensembl" id="ENSAMEP00000019998.2"/>
    </source>
</evidence>
<dbReference type="PROSITE" id="PS50262">
    <property type="entry name" value="G_PROTEIN_RECEP_F1_2"/>
    <property type="match status" value="1"/>
</dbReference>
<dbReference type="InterPro" id="IPR000276">
    <property type="entry name" value="GPCR_Rhodpsn"/>
</dbReference>
<evidence type="ECO:0000256" key="7">
    <source>
        <dbReference type="ARBA" id="ARBA00022989"/>
    </source>
</evidence>
<reference evidence="14" key="2">
    <citation type="submission" date="2025-08" db="UniProtKB">
        <authorList>
            <consortium name="Ensembl"/>
        </authorList>
    </citation>
    <scope>IDENTIFICATION</scope>
</reference>
<gene>
    <name evidence="14" type="primary">OR10S1</name>
</gene>
<dbReference type="GeneTree" id="ENSGT01050000244869"/>
<feature type="transmembrane region" description="Helical" evidence="12">
    <location>
        <begin position="100"/>
        <end position="121"/>
    </location>
</feature>
<evidence type="ECO:0000256" key="9">
    <source>
        <dbReference type="ARBA" id="ARBA00023136"/>
    </source>
</evidence>
<dbReference type="InterPro" id="IPR017452">
    <property type="entry name" value="GPCR_Rhodpsn_7TM"/>
</dbReference>
<evidence type="ECO:0000256" key="6">
    <source>
        <dbReference type="ARBA" id="ARBA00022725"/>
    </source>
</evidence>
<dbReference type="GO" id="GO:0004930">
    <property type="term" value="F:G protein-coupled receptor activity"/>
    <property type="evidence" value="ECO:0007669"/>
    <property type="project" value="UniProtKB-KW"/>
</dbReference>
<proteinExistence type="predicted"/>
<keyword evidence="10" id="KW-0675">Receptor</keyword>
<evidence type="ECO:0000256" key="3">
    <source>
        <dbReference type="ARBA" id="ARBA00022475"/>
    </source>
</evidence>
<keyword evidence="11" id="KW-0807">Transducer</keyword>
<comment type="function">
    <text evidence="1">Putative odorant or sperm cell receptor.</text>
</comment>
<keyword evidence="8" id="KW-0297">G-protein coupled receptor</keyword>
<accession>G1MKW3</accession>
<feature type="domain" description="G-protein coupled receptors family 1 profile" evidence="13">
    <location>
        <begin position="41"/>
        <end position="289"/>
    </location>
</feature>
<evidence type="ECO:0000256" key="10">
    <source>
        <dbReference type="ARBA" id="ARBA00023170"/>
    </source>
</evidence>
<dbReference type="GO" id="GO:0004984">
    <property type="term" value="F:olfactory receptor activity"/>
    <property type="evidence" value="ECO:0007669"/>
    <property type="project" value="InterPro"/>
</dbReference>
<feature type="transmembrane region" description="Helical" evidence="12">
    <location>
        <begin position="204"/>
        <end position="227"/>
    </location>
</feature>
<dbReference type="PRINTS" id="PR00237">
    <property type="entry name" value="GPCRRHODOPSN"/>
</dbReference>
<feature type="transmembrane region" description="Helical" evidence="12">
    <location>
        <begin position="142"/>
        <end position="159"/>
    </location>
</feature>
<evidence type="ECO:0000256" key="12">
    <source>
        <dbReference type="SAM" id="Phobius"/>
    </source>
</evidence>
<dbReference type="PRINTS" id="PR00245">
    <property type="entry name" value="OLFACTORYR"/>
</dbReference>
<keyword evidence="9 12" id="KW-0472">Membrane</keyword>
<evidence type="ECO:0000256" key="8">
    <source>
        <dbReference type="ARBA" id="ARBA00023040"/>
    </source>
</evidence>
<keyword evidence="7 12" id="KW-1133">Transmembrane helix</keyword>
<feature type="transmembrane region" description="Helical" evidence="12">
    <location>
        <begin position="274"/>
        <end position="292"/>
    </location>
</feature>
<comment type="subcellular location">
    <subcellularLocation>
        <location evidence="2">Cell membrane</location>
        <topology evidence="2">Multi-pass membrane protein</topology>
    </subcellularLocation>
</comment>
<evidence type="ECO:0000256" key="11">
    <source>
        <dbReference type="ARBA" id="ARBA00023224"/>
    </source>
</evidence>
<keyword evidence="6" id="KW-0552">Olfaction</keyword>
<dbReference type="Gene3D" id="1.20.1070.10">
    <property type="entry name" value="Rhodopsin 7-helix transmembrane proteins"/>
    <property type="match status" value="1"/>
</dbReference>
<dbReference type="GO" id="GO:0005886">
    <property type="term" value="C:plasma membrane"/>
    <property type="evidence" value="ECO:0007669"/>
    <property type="project" value="UniProtKB-SubCell"/>
</dbReference>
<evidence type="ECO:0000256" key="1">
    <source>
        <dbReference type="ARBA" id="ARBA00003929"/>
    </source>
</evidence>
<dbReference type="InterPro" id="IPR050516">
    <property type="entry name" value="Olfactory_GPCR"/>
</dbReference>